<reference evidence="7" key="1">
    <citation type="journal article" date="2020" name="mSystems">
        <title>Genome- and Community-Level Interaction Insights into Carbon Utilization and Element Cycling Functions of Hydrothermarchaeota in Hydrothermal Sediment.</title>
        <authorList>
            <person name="Zhou Z."/>
            <person name="Liu Y."/>
            <person name="Xu W."/>
            <person name="Pan J."/>
            <person name="Luo Z.H."/>
            <person name="Li M."/>
        </authorList>
    </citation>
    <scope>NUCLEOTIDE SEQUENCE [LARGE SCALE GENOMIC DNA]</scope>
    <source>
        <strain evidence="7">SpSt-855</strain>
    </source>
</reference>
<keyword evidence="5" id="KW-0732">Signal</keyword>
<dbReference type="Gene3D" id="2.60.40.1500">
    <property type="entry name" value="Glycosyl hydrolase domain, family 39"/>
    <property type="match status" value="1"/>
</dbReference>
<comment type="similarity">
    <text evidence="1">Belongs to the glycosyl hydrolase 39 family.</text>
</comment>
<feature type="domain" description="Glycosyl hydrolases family 39 N-terminal catalytic" evidence="6">
    <location>
        <begin position="101"/>
        <end position="528"/>
    </location>
</feature>
<dbReference type="Pfam" id="PF01229">
    <property type="entry name" value="Glyco_hydro_39"/>
    <property type="match status" value="1"/>
</dbReference>
<protein>
    <submittedName>
        <fullName evidence="7">Beta-xylosidase</fullName>
    </submittedName>
</protein>
<dbReference type="EMBL" id="DTKL01000050">
    <property type="protein sequence ID" value="HGY94621.1"/>
    <property type="molecule type" value="Genomic_DNA"/>
</dbReference>
<dbReference type="InterPro" id="IPR049166">
    <property type="entry name" value="GH39_cat"/>
</dbReference>
<dbReference type="SUPFAM" id="SSF51445">
    <property type="entry name" value="(Trans)glycosidases"/>
    <property type="match status" value="1"/>
</dbReference>
<evidence type="ECO:0000259" key="6">
    <source>
        <dbReference type="Pfam" id="PF01229"/>
    </source>
</evidence>
<dbReference type="InterPro" id="IPR000514">
    <property type="entry name" value="Glyco_hydro_39"/>
</dbReference>
<dbReference type="GO" id="GO:0005975">
    <property type="term" value="P:carbohydrate metabolic process"/>
    <property type="evidence" value="ECO:0007669"/>
    <property type="project" value="InterPro"/>
</dbReference>
<dbReference type="AlphaFoldDB" id="A0A7V5CT95"/>
<comment type="caution">
    <text evidence="7">The sequence shown here is derived from an EMBL/GenBank/DDBJ whole genome shotgun (WGS) entry which is preliminary data.</text>
</comment>
<dbReference type="InterPro" id="IPR017853">
    <property type="entry name" value="GH"/>
</dbReference>
<evidence type="ECO:0000256" key="2">
    <source>
        <dbReference type="ARBA" id="ARBA00022801"/>
    </source>
</evidence>
<organism evidence="7">
    <name type="scientific">Acidobacterium capsulatum</name>
    <dbReference type="NCBI Taxonomy" id="33075"/>
    <lineage>
        <taxon>Bacteria</taxon>
        <taxon>Pseudomonadati</taxon>
        <taxon>Acidobacteriota</taxon>
        <taxon>Terriglobia</taxon>
        <taxon>Terriglobales</taxon>
        <taxon>Acidobacteriaceae</taxon>
        <taxon>Acidobacterium</taxon>
    </lineage>
</organism>
<sequence length="569" mass="62800">MSSLIAVSLFACPSGALAAAAPPPVQIPVRIKVHLNQPDGLLHPVWANVGHDEPNYTYSPEGQELLHQLAQLSPYTFHDRTHNLLTTGNGTPRLKWGSTNAYTLNAAGQPVYDWKIIDHIFDTYRDTGIAPYVEIGFMPRALSSHPQPYQSRWPSGPLFTGWSYPPDNYAQWGQLVNRWVRHMAARYGKATVAHWDWEVWNEPDIGYWHGTEAQYNTLYDYTAQAVKRALPAAPVGGPATTGPDGKGGAQFLRAFLTHVVSGKNAATGKTGAPLDFISFHAKGITRMADGHAQMDLRHNLEDIAHGFAIVASYPTLRSLPIVISESDPEGCAACAASLHPENAYRNTPQYASYEAELFARSEALAAQYGVHLQGYVTWAFTFPGHPYFYGYRSLATHGIDKPVLNAFRMFGKMQPQRVKAVSSGELSLAALLKTSARPQPDIGVLATRGPHAATILVWNYDDDAISAAPSPVRVRVDGLHLRLARVRVTQFRIDDHHSDAYTVWQAMGSPQHPTAEQVRELKAAGKLHRLAAPAWTPVRKGYTRVVFTLPRQGVELIRLRWSGSDQAKD</sequence>
<feature type="signal peptide" evidence="5">
    <location>
        <begin position="1"/>
        <end position="18"/>
    </location>
</feature>
<evidence type="ECO:0000313" key="7">
    <source>
        <dbReference type="EMBL" id="HGY94621.1"/>
    </source>
</evidence>
<dbReference type="PANTHER" id="PTHR12631:SF8">
    <property type="entry name" value="ALPHA-L-IDURONIDASE"/>
    <property type="match status" value="1"/>
</dbReference>
<feature type="active site" description="Proton donor" evidence="4">
    <location>
        <position position="202"/>
    </location>
</feature>
<accession>A0A7V5CT95</accession>
<name>A0A7V5CT95_9BACT</name>
<evidence type="ECO:0000256" key="5">
    <source>
        <dbReference type="SAM" id="SignalP"/>
    </source>
</evidence>
<keyword evidence="3" id="KW-0326">Glycosidase</keyword>
<keyword evidence="2" id="KW-0378">Hydrolase</keyword>
<evidence type="ECO:0000256" key="1">
    <source>
        <dbReference type="ARBA" id="ARBA00008875"/>
    </source>
</evidence>
<evidence type="ECO:0000256" key="4">
    <source>
        <dbReference type="PIRSR" id="PIRSR600514-1"/>
    </source>
</evidence>
<gene>
    <name evidence="7" type="ORF">ENW50_08075</name>
</gene>
<dbReference type="SUPFAM" id="SSF51011">
    <property type="entry name" value="Glycosyl hydrolase domain"/>
    <property type="match status" value="1"/>
</dbReference>
<proteinExistence type="inferred from homology"/>
<dbReference type="Gene3D" id="3.20.20.80">
    <property type="entry name" value="Glycosidases"/>
    <property type="match status" value="1"/>
</dbReference>
<dbReference type="GO" id="GO:0004553">
    <property type="term" value="F:hydrolase activity, hydrolyzing O-glycosyl compounds"/>
    <property type="evidence" value="ECO:0007669"/>
    <property type="project" value="InterPro"/>
</dbReference>
<dbReference type="InterPro" id="IPR051923">
    <property type="entry name" value="Glycosyl_Hydrolase_39"/>
</dbReference>
<feature type="chain" id="PRO_5031477287" evidence="5">
    <location>
        <begin position="19"/>
        <end position="569"/>
    </location>
</feature>
<dbReference type="PRINTS" id="PR00745">
    <property type="entry name" value="GLHYDRLASE39"/>
</dbReference>
<dbReference type="PANTHER" id="PTHR12631">
    <property type="entry name" value="ALPHA-L-IDURONIDASE"/>
    <property type="match status" value="1"/>
</dbReference>
<evidence type="ECO:0000256" key="3">
    <source>
        <dbReference type="ARBA" id="ARBA00023295"/>
    </source>
</evidence>